<keyword evidence="2" id="KW-1185">Reference proteome</keyword>
<comment type="caution">
    <text evidence="1">The sequence shown here is derived from an EMBL/GenBank/DDBJ whole genome shotgun (WGS) entry which is preliminary data.</text>
</comment>
<name>A0AC61REK1_9BACT</name>
<accession>A0AC61REK1</accession>
<gene>
    <name evidence="1" type="ORF">E5331_14155</name>
</gene>
<proteinExistence type="predicted"/>
<organism evidence="1 2">
    <name type="scientific">Lepagella muris</name>
    <dbReference type="NCBI Taxonomy" id="3032870"/>
    <lineage>
        <taxon>Bacteria</taxon>
        <taxon>Pseudomonadati</taxon>
        <taxon>Bacteroidota</taxon>
        <taxon>Bacteroidia</taxon>
        <taxon>Bacteroidales</taxon>
        <taxon>Muribaculaceae</taxon>
        <taxon>Lepagella</taxon>
    </lineage>
</organism>
<protein>
    <submittedName>
        <fullName evidence="1">Uncharacterized protein</fullName>
    </submittedName>
</protein>
<reference evidence="1" key="1">
    <citation type="submission" date="2019-04" db="EMBL/GenBank/DDBJ databases">
        <title>Microbes associate with the intestines of laboratory mice.</title>
        <authorList>
            <person name="Navarre W."/>
            <person name="Wong E."/>
            <person name="Huang K."/>
            <person name="Tropini C."/>
            <person name="Ng K."/>
            <person name="Yu B."/>
        </authorList>
    </citation>
    <scope>NUCLEOTIDE SEQUENCE</scope>
    <source>
        <strain evidence="1">NM04_E33</strain>
    </source>
</reference>
<sequence>MKKTETIALYLDDYFNGKSDEEKQSFYEKSIEKQYSAIMAWKRRRDMSGAASNPSSVATILEALKKVKRAIPALDTLSPKDADKIRTALNEIYNDVDNFDKIKKGQLLRELESEKEKIERQTENLQRKIEALRQELN</sequence>
<dbReference type="EMBL" id="SRYB01000023">
    <property type="protein sequence ID" value="TGY77583.1"/>
    <property type="molecule type" value="Genomic_DNA"/>
</dbReference>
<evidence type="ECO:0000313" key="1">
    <source>
        <dbReference type="EMBL" id="TGY77583.1"/>
    </source>
</evidence>
<dbReference type="Proteomes" id="UP000306319">
    <property type="component" value="Unassembled WGS sequence"/>
</dbReference>
<evidence type="ECO:0000313" key="2">
    <source>
        <dbReference type="Proteomes" id="UP000306319"/>
    </source>
</evidence>